<evidence type="ECO:0000313" key="2">
    <source>
        <dbReference type="EMBL" id="OTI62965.1"/>
    </source>
</evidence>
<feature type="region of interest" description="Disordered" evidence="1">
    <location>
        <begin position="124"/>
        <end position="143"/>
    </location>
</feature>
<organism evidence="2 3">
    <name type="scientific">Pseudomonas aeruginosa</name>
    <dbReference type="NCBI Taxonomy" id="287"/>
    <lineage>
        <taxon>Bacteria</taxon>
        <taxon>Pseudomonadati</taxon>
        <taxon>Pseudomonadota</taxon>
        <taxon>Gammaproteobacteria</taxon>
        <taxon>Pseudomonadales</taxon>
        <taxon>Pseudomonadaceae</taxon>
        <taxon>Pseudomonas</taxon>
    </lineage>
</organism>
<gene>
    <name evidence="2" type="ORF">CAZ10_08940</name>
</gene>
<reference evidence="3" key="1">
    <citation type="submission" date="2017-05" db="EMBL/GenBank/DDBJ databases">
        <authorList>
            <person name="Giani T."/>
            <person name="Arena F."/>
            <person name="Pollini S."/>
            <person name="Di Pilato V."/>
            <person name="D'Andrea M.M."/>
            <person name="Henrici De Angelis L."/>
            <person name="Bassetti M."/>
            <person name="Rossolini G.M."/>
        </authorList>
    </citation>
    <scope>NUCLEOTIDE SEQUENCE [LARGE SCALE GENOMIC DNA]</scope>
    <source>
        <strain evidence="3">S567_C10_BS</strain>
    </source>
</reference>
<dbReference type="AlphaFoldDB" id="A0A241XRJ5"/>
<dbReference type="RefSeq" id="WP_065085835.1">
    <property type="nucleotide sequence ID" value="NZ_NFFZ01000004.1"/>
</dbReference>
<dbReference type="EMBL" id="NFFZ01000004">
    <property type="protein sequence ID" value="OTI62965.1"/>
    <property type="molecule type" value="Genomic_DNA"/>
</dbReference>
<name>A0A241XRJ5_PSEAI</name>
<comment type="caution">
    <text evidence="2">The sequence shown here is derived from an EMBL/GenBank/DDBJ whole genome shotgun (WGS) entry which is preliminary data.</text>
</comment>
<evidence type="ECO:0000313" key="3">
    <source>
        <dbReference type="Proteomes" id="UP000194857"/>
    </source>
</evidence>
<sequence>MSFGVLYEHLSRAFLSTIVVGFGSGRIDIPLLLKLMSAEGSPALSPKAHLDLQRAWWQLLKAEAGEITAAGAMYNVQVGHHPRGEEAVLAMAKIHEAMLWRHGYEVLAKNIVINEYPYAPTAGLRNERAGATPRSEKEKRQRKREIDLRDRLLQYLKTNDTQDPDMLSISSLARTLETTETKASITLGQLIAQRRIAYQPFVDPDAQEVLDAYLPAAMAIHGFDKLKPLKEHVEGKSGKTLDYIQLRIALLKRNLTPTSSSN</sequence>
<accession>A0A241XRJ5</accession>
<feature type="compositionally biased region" description="Basic and acidic residues" evidence="1">
    <location>
        <begin position="134"/>
        <end position="143"/>
    </location>
</feature>
<evidence type="ECO:0000256" key="1">
    <source>
        <dbReference type="SAM" id="MobiDB-lite"/>
    </source>
</evidence>
<protein>
    <submittedName>
        <fullName evidence="2">Uncharacterized protein</fullName>
    </submittedName>
</protein>
<proteinExistence type="predicted"/>
<dbReference type="Proteomes" id="UP000194857">
    <property type="component" value="Unassembled WGS sequence"/>
</dbReference>